<dbReference type="GO" id="GO:0004519">
    <property type="term" value="F:endonuclease activity"/>
    <property type="evidence" value="ECO:0007669"/>
    <property type="project" value="UniProtKB-KW"/>
</dbReference>
<evidence type="ECO:0000259" key="7">
    <source>
        <dbReference type="Pfam" id="PF17917"/>
    </source>
</evidence>
<comment type="caution">
    <text evidence="8">The sequence shown here is derived from an EMBL/GenBank/DDBJ whole genome shotgun (WGS) entry which is preliminary data.</text>
</comment>
<keyword evidence="9" id="KW-1185">Reference proteome</keyword>
<evidence type="ECO:0000256" key="4">
    <source>
        <dbReference type="ARBA" id="ARBA00022759"/>
    </source>
</evidence>
<dbReference type="GO" id="GO:0016787">
    <property type="term" value="F:hydrolase activity"/>
    <property type="evidence" value="ECO:0007669"/>
    <property type="project" value="UniProtKB-KW"/>
</dbReference>
<dbReference type="InterPro" id="IPR041373">
    <property type="entry name" value="RT_RNaseH"/>
</dbReference>
<dbReference type="AlphaFoldDB" id="A0A371IAB5"/>
<reference evidence="8" key="1">
    <citation type="submission" date="2018-05" db="EMBL/GenBank/DDBJ databases">
        <title>Draft genome of Mucuna pruriens seed.</title>
        <authorList>
            <person name="Nnadi N.E."/>
            <person name="Vos R."/>
            <person name="Hasami M.H."/>
            <person name="Devisetty U.K."/>
            <person name="Aguiy J.C."/>
        </authorList>
    </citation>
    <scope>NUCLEOTIDE SEQUENCE [LARGE SCALE GENOMIC DNA]</scope>
    <source>
        <strain evidence="8">JCA_2017</strain>
    </source>
</reference>
<dbReference type="OrthoDB" id="532959at2759"/>
<accession>A0A371IAB5</accession>
<dbReference type="SUPFAM" id="SSF56672">
    <property type="entry name" value="DNA/RNA polymerases"/>
    <property type="match status" value="1"/>
</dbReference>
<evidence type="ECO:0000313" key="8">
    <source>
        <dbReference type="EMBL" id="RDY11924.1"/>
    </source>
</evidence>
<keyword evidence="1" id="KW-0808">Transferase</keyword>
<evidence type="ECO:0000256" key="2">
    <source>
        <dbReference type="ARBA" id="ARBA00022695"/>
    </source>
</evidence>
<dbReference type="Proteomes" id="UP000257109">
    <property type="component" value="Unassembled WGS sequence"/>
</dbReference>
<protein>
    <submittedName>
        <fullName evidence="8">Retrovirus-related Pol polyprotein from transposon opus</fullName>
    </submittedName>
</protein>
<gene>
    <name evidence="8" type="primary">pol</name>
    <name evidence="8" type="ORF">CR513_03335</name>
</gene>
<dbReference type="Pfam" id="PF17917">
    <property type="entry name" value="RT_RNaseH"/>
    <property type="match status" value="1"/>
</dbReference>
<sequence>MDDFTVYVESFEACLDNLSSFTNLVLNFEKCHFVVIEGIVLGHLVSTRGIEVDKAEVDIISSLSNPTYVWENFNKIALPLSKLLQKDVDFVFDQPCVGAFQELMKSLTSAPILQAPNWEYPFELMCDTSNSTLGTVLGQRVGMQPRVIAYASQTMDLAQVNYTAMKMELLAIVFALDKFRSYLLDSKIIVFSDHAMLKFLLKKPNAKPRLIWWMLLLQEFDRQKGAENAIPDHLSRLEKEVDPLSIRDEFLDEQILQMTHATPWYADICNFLVASTYPLEASKVAKERLESVFQSLRSSRSSTSAMQQLEEAIMDPKSSTVGYTGPLFSETHIPLSRPTSNARDSEWL</sequence>
<dbReference type="FunFam" id="3.10.20.370:FF:000001">
    <property type="entry name" value="Retrovirus-related Pol polyprotein from transposon 17.6-like protein"/>
    <property type="match status" value="1"/>
</dbReference>
<organism evidence="8 9">
    <name type="scientific">Mucuna pruriens</name>
    <name type="common">Velvet bean</name>
    <name type="synonym">Dolichos pruriens</name>
    <dbReference type="NCBI Taxonomy" id="157652"/>
    <lineage>
        <taxon>Eukaryota</taxon>
        <taxon>Viridiplantae</taxon>
        <taxon>Streptophyta</taxon>
        <taxon>Embryophyta</taxon>
        <taxon>Tracheophyta</taxon>
        <taxon>Spermatophyta</taxon>
        <taxon>Magnoliopsida</taxon>
        <taxon>eudicotyledons</taxon>
        <taxon>Gunneridae</taxon>
        <taxon>Pentapetalae</taxon>
        <taxon>rosids</taxon>
        <taxon>fabids</taxon>
        <taxon>Fabales</taxon>
        <taxon>Fabaceae</taxon>
        <taxon>Papilionoideae</taxon>
        <taxon>50 kb inversion clade</taxon>
        <taxon>NPAAA clade</taxon>
        <taxon>indigoferoid/millettioid clade</taxon>
        <taxon>Phaseoleae</taxon>
        <taxon>Mucuna</taxon>
    </lineage>
</organism>
<feature type="non-terminal residue" evidence="8">
    <location>
        <position position="1"/>
    </location>
</feature>
<dbReference type="EMBL" id="QJKJ01000553">
    <property type="protein sequence ID" value="RDY11924.1"/>
    <property type="molecule type" value="Genomic_DNA"/>
</dbReference>
<dbReference type="Gene3D" id="3.30.70.270">
    <property type="match status" value="1"/>
</dbReference>
<keyword evidence="2" id="KW-0548">Nucleotidyltransferase</keyword>
<dbReference type="InterPro" id="IPR043128">
    <property type="entry name" value="Rev_trsase/Diguanyl_cyclase"/>
</dbReference>
<keyword evidence="3" id="KW-0540">Nuclease</keyword>
<keyword evidence="5" id="KW-0378">Hydrolase</keyword>
<evidence type="ECO:0000256" key="5">
    <source>
        <dbReference type="ARBA" id="ARBA00022801"/>
    </source>
</evidence>
<dbReference type="PANTHER" id="PTHR34072">
    <property type="entry name" value="ENZYMATIC POLYPROTEIN-RELATED"/>
    <property type="match status" value="1"/>
</dbReference>
<name>A0A371IAB5_MUCPR</name>
<proteinExistence type="predicted"/>
<keyword evidence="4" id="KW-0255">Endonuclease</keyword>
<evidence type="ECO:0000313" key="9">
    <source>
        <dbReference type="Proteomes" id="UP000257109"/>
    </source>
</evidence>
<evidence type="ECO:0000256" key="3">
    <source>
        <dbReference type="ARBA" id="ARBA00022722"/>
    </source>
</evidence>
<feature type="domain" description="Reverse transcriptase RNase H-like" evidence="7">
    <location>
        <begin position="119"/>
        <end position="220"/>
    </location>
</feature>
<dbReference type="CDD" id="cd09274">
    <property type="entry name" value="RNase_HI_RT_Ty3"/>
    <property type="match status" value="1"/>
</dbReference>
<dbReference type="PANTHER" id="PTHR34072:SF57">
    <property type="entry name" value="RNA-DIRECTED DNA POLYMERASE"/>
    <property type="match status" value="1"/>
</dbReference>
<dbReference type="InterPro" id="IPR043502">
    <property type="entry name" value="DNA/RNA_pol_sf"/>
</dbReference>
<evidence type="ECO:0000256" key="6">
    <source>
        <dbReference type="ARBA" id="ARBA00022918"/>
    </source>
</evidence>
<evidence type="ECO:0000256" key="1">
    <source>
        <dbReference type="ARBA" id="ARBA00022679"/>
    </source>
</evidence>
<dbReference type="Gene3D" id="3.10.20.370">
    <property type="match status" value="1"/>
</dbReference>
<dbReference type="GO" id="GO:0003964">
    <property type="term" value="F:RNA-directed DNA polymerase activity"/>
    <property type="evidence" value="ECO:0007669"/>
    <property type="project" value="UniProtKB-KW"/>
</dbReference>
<keyword evidence="6" id="KW-0695">RNA-directed DNA polymerase</keyword>